<dbReference type="EMBL" id="CP036263">
    <property type="protein sequence ID" value="QDT00711.1"/>
    <property type="molecule type" value="Genomic_DNA"/>
</dbReference>
<dbReference type="OrthoDB" id="286584at2"/>
<evidence type="ECO:0000256" key="1">
    <source>
        <dbReference type="ARBA" id="ARBA00022649"/>
    </source>
</evidence>
<accession>A0A517N0P9</accession>
<gene>
    <name evidence="2" type="ORF">HG15A2_40510</name>
</gene>
<evidence type="ECO:0000313" key="2">
    <source>
        <dbReference type="EMBL" id="QDT00711.1"/>
    </source>
</evidence>
<dbReference type="AlphaFoldDB" id="A0A517N0P9"/>
<dbReference type="Proteomes" id="UP000319852">
    <property type="component" value="Chromosome"/>
</dbReference>
<name>A0A517N0P9_9BACT</name>
<dbReference type="KEGG" id="amob:HG15A2_40510"/>
<reference evidence="2 3" key="1">
    <citation type="submission" date="2019-02" db="EMBL/GenBank/DDBJ databases">
        <title>Deep-cultivation of Planctomycetes and their phenomic and genomic characterization uncovers novel biology.</title>
        <authorList>
            <person name="Wiegand S."/>
            <person name="Jogler M."/>
            <person name="Boedeker C."/>
            <person name="Pinto D."/>
            <person name="Vollmers J."/>
            <person name="Rivas-Marin E."/>
            <person name="Kohn T."/>
            <person name="Peeters S.H."/>
            <person name="Heuer A."/>
            <person name="Rast P."/>
            <person name="Oberbeckmann S."/>
            <person name="Bunk B."/>
            <person name="Jeske O."/>
            <person name="Meyerdierks A."/>
            <person name="Storesund J.E."/>
            <person name="Kallscheuer N."/>
            <person name="Luecker S."/>
            <person name="Lage O.M."/>
            <person name="Pohl T."/>
            <person name="Merkel B.J."/>
            <person name="Hornburger P."/>
            <person name="Mueller R.-W."/>
            <person name="Bruemmer F."/>
            <person name="Labrenz M."/>
            <person name="Spormann A.M."/>
            <person name="Op den Camp H."/>
            <person name="Overmann J."/>
            <person name="Amann R."/>
            <person name="Jetten M.S.M."/>
            <person name="Mascher T."/>
            <person name="Medema M.H."/>
            <person name="Devos D.P."/>
            <person name="Kaster A.-K."/>
            <person name="Ovreas L."/>
            <person name="Rohde M."/>
            <person name="Galperin M.Y."/>
            <person name="Jogler C."/>
        </authorList>
    </citation>
    <scope>NUCLEOTIDE SEQUENCE [LARGE SCALE GENOMIC DNA]</scope>
    <source>
        <strain evidence="2 3">HG15A2</strain>
    </source>
</reference>
<organism evidence="2 3">
    <name type="scientific">Adhaeretor mobilis</name>
    <dbReference type="NCBI Taxonomy" id="1930276"/>
    <lineage>
        <taxon>Bacteria</taxon>
        <taxon>Pseudomonadati</taxon>
        <taxon>Planctomycetota</taxon>
        <taxon>Planctomycetia</taxon>
        <taxon>Pirellulales</taxon>
        <taxon>Lacipirellulaceae</taxon>
        <taxon>Adhaeretor</taxon>
    </lineage>
</organism>
<dbReference type="Pfam" id="PF05016">
    <property type="entry name" value="ParE_toxin"/>
    <property type="match status" value="1"/>
</dbReference>
<keyword evidence="1" id="KW-1277">Toxin-antitoxin system</keyword>
<protein>
    <recommendedName>
        <fullName evidence="4">Type II toxin-antitoxin system RelE/ParE family toxin</fullName>
    </recommendedName>
</protein>
<dbReference type="RefSeq" id="WP_145062390.1">
    <property type="nucleotide sequence ID" value="NZ_CP036263.1"/>
</dbReference>
<dbReference type="Gene3D" id="3.30.2310.20">
    <property type="entry name" value="RelE-like"/>
    <property type="match status" value="1"/>
</dbReference>
<keyword evidence="3" id="KW-1185">Reference proteome</keyword>
<sequence length="75" mass="8577">MFRVVVTEPAKDDLQAAHDWWAENRSAEQAARWYVGIHKAIKTLMRMPERCSLVTDYAKTLELHVPTGLLPRSGI</sequence>
<evidence type="ECO:0008006" key="4">
    <source>
        <dbReference type="Google" id="ProtNLM"/>
    </source>
</evidence>
<dbReference type="InterPro" id="IPR007712">
    <property type="entry name" value="RelE/ParE_toxin"/>
</dbReference>
<evidence type="ECO:0000313" key="3">
    <source>
        <dbReference type="Proteomes" id="UP000319852"/>
    </source>
</evidence>
<dbReference type="InterPro" id="IPR035093">
    <property type="entry name" value="RelE/ParE_toxin_dom_sf"/>
</dbReference>
<proteinExistence type="predicted"/>